<evidence type="ECO:0000313" key="3">
    <source>
        <dbReference type="WBParaSite" id="SVE_0548100.1"/>
    </source>
</evidence>
<evidence type="ECO:0000256" key="1">
    <source>
        <dbReference type="SAM" id="Phobius"/>
    </source>
</evidence>
<dbReference type="WBParaSite" id="SVE_0548100.1">
    <property type="protein sequence ID" value="SVE_0548100.1"/>
    <property type="gene ID" value="SVE_0548100"/>
</dbReference>
<keyword evidence="2" id="KW-1185">Reference proteome</keyword>
<dbReference type="Proteomes" id="UP000035680">
    <property type="component" value="Unassembled WGS sequence"/>
</dbReference>
<proteinExistence type="predicted"/>
<accession>A0A0K0F9I0</accession>
<dbReference type="AlphaFoldDB" id="A0A0K0F9I0"/>
<organism evidence="2 3">
    <name type="scientific">Strongyloides venezuelensis</name>
    <name type="common">Threadworm</name>
    <dbReference type="NCBI Taxonomy" id="75913"/>
    <lineage>
        <taxon>Eukaryota</taxon>
        <taxon>Metazoa</taxon>
        <taxon>Ecdysozoa</taxon>
        <taxon>Nematoda</taxon>
        <taxon>Chromadorea</taxon>
        <taxon>Rhabditida</taxon>
        <taxon>Tylenchina</taxon>
        <taxon>Panagrolaimomorpha</taxon>
        <taxon>Strongyloidoidea</taxon>
        <taxon>Strongyloididae</taxon>
        <taxon>Strongyloides</taxon>
    </lineage>
</organism>
<reference evidence="3" key="2">
    <citation type="submission" date="2015-08" db="UniProtKB">
        <authorList>
            <consortium name="WormBaseParasite"/>
        </authorList>
    </citation>
    <scope>IDENTIFICATION</scope>
</reference>
<name>A0A0K0F9I0_STRVS</name>
<dbReference type="InterPro" id="IPR036885">
    <property type="entry name" value="SWIB_MDM2_dom_sf"/>
</dbReference>
<sequence>MTKVIPKELCSIYNNSIAFISKSSPLTTFKNSRYIFMISDIHNGERNLIIFDTLNKKENKFKLVLIYGEITDVPLAIYIIDIGNIILISAHYLEKSLHFEKIQIHHDKYHAEGVEAVEYDVPWIYSGYTFYDLQKNIFLISDGSFVQRYELSSETITFLEQKQENIDRIIRRVKNYALRHNIHIPNGKRFILTNNYFYIVLCSRSASNLNNFFVVSRNLKNGFRIEKRELKMNKKTKTFINFVQHSRNQINDFTVNEKRKTLWILSRYTRSQDSFMYNFLKTIRSILEFLMIFSWLAKISYFFLSILKDEYSFALFCMNLLSNEIKLVEDFSSLDFYSPPYFSSPESMSLLNTEEDTGNAILYKHKRKKSGVIYKIQNPYIFPSLKSIARDAVISQKISQNMSFQSIENILIN</sequence>
<dbReference type="SUPFAM" id="SSF47592">
    <property type="entry name" value="SWIB/MDM2 domain"/>
    <property type="match status" value="1"/>
</dbReference>
<keyword evidence="1" id="KW-0472">Membrane</keyword>
<evidence type="ECO:0000313" key="2">
    <source>
        <dbReference type="Proteomes" id="UP000035680"/>
    </source>
</evidence>
<protein>
    <submittedName>
        <fullName evidence="3">CNH domain-containing protein</fullName>
    </submittedName>
</protein>
<feature type="transmembrane region" description="Helical" evidence="1">
    <location>
        <begin position="286"/>
        <end position="307"/>
    </location>
</feature>
<keyword evidence="1" id="KW-1133">Transmembrane helix</keyword>
<reference evidence="2" key="1">
    <citation type="submission" date="2014-07" db="EMBL/GenBank/DDBJ databases">
        <authorList>
            <person name="Martin A.A"/>
            <person name="De Silva N."/>
        </authorList>
    </citation>
    <scope>NUCLEOTIDE SEQUENCE</scope>
</reference>
<keyword evidence="1" id="KW-0812">Transmembrane</keyword>